<evidence type="ECO:0000313" key="2">
    <source>
        <dbReference type="EMBL" id="MXQ73919.1"/>
    </source>
</evidence>
<accession>A0A6N8UBK6</accession>
<evidence type="ECO:0000256" key="1">
    <source>
        <dbReference type="SAM" id="Phobius"/>
    </source>
</evidence>
<reference evidence="2 3" key="2">
    <citation type="submission" date="2020-01" db="EMBL/GenBank/DDBJ databases">
        <title>Clostridiaceae sp. nov. isolated from the gut of human by culturomics.</title>
        <authorList>
            <person name="Chang Y."/>
        </authorList>
    </citation>
    <scope>NUCLEOTIDE SEQUENCE [LARGE SCALE GENOMIC DNA]</scope>
    <source>
        <strain evidence="2 3">DONG20-135</strain>
    </source>
</reference>
<proteinExistence type="predicted"/>
<dbReference type="Proteomes" id="UP000434036">
    <property type="component" value="Unassembled WGS sequence"/>
</dbReference>
<evidence type="ECO:0000313" key="3">
    <source>
        <dbReference type="Proteomes" id="UP000434036"/>
    </source>
</evidence>
<keyword evidence="1" id="KW-1133">Transmembrane helix</keyword>
<dbReference type="RefSeq" id="WP_160625319.1">
    <property type="nucleotide sequence ID" value="NZ_WUUQ01000002.1"/>
</dbReference>
<keyword evidence="1" id="KW-0812">Transmembrane</keyword>
<name>A0A6N8UBK6_9FIRM</name>
<dbReference type="AlphaFoldDB" id="A0A6N8UBK6"/>
<dbReference type="EMBL" id="WUUQ01000002">
    <property type="protein sequence ID" value="MXQ73919.1"/>
    <property type="molecule type" value="Genomic_DNA"/>
</dbReference>
<feature type="transmembrane region" description="Helical" evidence="1">
    <location>
        <begin position="765"/>
        <end position="784"/>
    </location>
</feature>
<organism evidence="2 3">
    <name type="scientific">Copranaerobaculum intestinale</name>
    <dbReference type="NCBI Taxonomy" id="2692629"/>
    <lineage>
        <taxon>Bacteria</taxon>
        <taxon>Bacillati</taxon>
        <taxon>Bacillota</taxon>
        <taxon>Erysipelotrichia</taxon>
        <taxon>Erysipelotrichales</taxon>
        <taxon>Erysipelotrichaceae</taxon>
        <taxon>Copranaerobaculum</taxon>
    </lineage>
</organism>
<comment type="caution">
    <text evidence="2">The sequence shown here is derived from an EMBL/GenBank/DDBJ whole genome shotgun (WGS) entry which is preliminary data.</text>
</comment>
<feature type="transmembrane region" description="Helical" evidence="1">
    <location>
        <begin position="689"/>
        <end position="710"/>
    </location>
</feature>
<sequence length="836" mass="95402">MKWNSNVCYDLTIYSDDEHVPFAMACINQTVYIDQMPVSTIVKEDSLYWDQPAYQRCGRIVSLNHSRLLGGVLLDQTGVHVFKASCDSKYIMTFTDDQQQQEYELCLGSRMENGSLIETMELHLLHSNVNLAYSHLCEGKGNSLHIQGTMFDGLEGYQNFSFYDVTLADDLMSMYGSAWHSEEASFIESASMRVSGSYVMSERERQIRRQIHSAGEAMPTVFDDQRITYLNEKTPLYVESLFMVPMPNVEAVNTNFSSYLHNLMLYYIDDDQITYIGNPDRPHIGSDITQEMVDFVDANPDVKTLLVGHYYEACLSSILAAGDYEYSYLIKDIEFHKERLDGYYNGHEATSFCNEPAYQKLTDRLYGMVYFQSIPEIKPYLSEAKKWAFQVHDYALYEELARLMLDEYTHDIQSRLQHLVILLNYLYPDKCIQMVNPQNSPLCMSDHDEPTVYLTSLGSDLYYHLLNRCVMNKTMTDTMTDIVMNEDQRHQYYGLAAKQLIKRIYGEQTLTPELQDLKNAIDEALKNKIITVPEDYYPYIAAALLEFEIWVSGEMDRTIFQCLDDFYKTHPKIRIGIRVAALMLTQGLMIWNSISTFVNWDEMSSSQQASAVLSFSYSIVDIFNNGYEAYGNWCKNSTSIEAMSEFSSSSSGSVKGTQALKSQELDVMTNEGKGFWERVMKSSEEMPKMMKFCGGLMSAFAFSVCVCDIVSDVAKYGYAGWLTAFNVINGIVNGIAMVATIGFAFISTFLPTIIGSFAFVSLLPGIGWICTIAGILISFITYFIRRYGTKSLEQKYLEENCVPFVKQLVVPKNNQTIIWEFQEINEGLAMNLVMAE</sequence>
<keyword evidence="1" id="KW-0472">Membrane</keyword>
<reference evidence="2 3" key="1">
    <citation type="submission" date="2019-12" db="EMBL/GenBank/DDBJ databases">
        <authorList>
            <person name="Yang R."/>
        </authorList>
    </citation>
    <scope>NUCLEOTIDE SEQUENCE [LARGE SCALE GENOMIC DNA]</scope>
    <source>
        <strain evidence="2 3">DONG20-135</strain>
    </source>
</reference>
<protein>
    <submittedName>
        <fullName evidence="2">Uncharacterized protein</fullName>
    </submittedName>
</protein>
<gene>
    <name evidence="2" type="ORF">GSF08_08195</name>
</gene>
<feature type="transmembrane region" description="Helical" evidence="1">
    <location>
        <begin position="731"/>
        <end position="759"/>
    </location>
</feature>
<keyword evidence="3" id="KW-1185">Reference proteome</keyword>